<evidence type="ECO:0000313" key="2">
    <source>
        <dbReference type="Proteomes" id="UP001180754"/>
    </source>
</evidence>
<organism evidence="1 2">
    <name type="scientific">Streptomyces lonegramiae</name>
    <dbReference type="NCBI Taxonomy" id="3075524"/>
    <lineage>
        <taxon>Bacteria</taxon>
        <taxon>Bacillati</taxon>
        <taxon>Actinomycetota</taxon>
        <taxon>Actinomycetes</taxon>
        <taxon>Kitasatosporales</taxon>
        <taxon>Streptomycetaceae</taxon>
        <taxon>Streptomyces</taxon>
    </lineage>
</organism>
<reference evidence="1" key="1">
    <citation type="submission" date="2024-05" db="EMBL/GenBank/DDBJ databases">
        <title>30 novel species of actinomycetes from the DSMZ collection.</title>
        <authorList>
            <person name="Nouioui I."/>
        </authorList>
    </citation>
    <scope>NUCLEOTIDE SEQUENCE</scope>
    <source>
        <strain evidence="1">DSM 41529</strain>
    </source>
</reference>
<keyword evidence="2" id="KW-1185">Reference proteome</keyword>
<comment type="caution">
    <text evidence="1">The sequence shown here is derived from an EMBL/GenBank/DDBJ whole genome shotgun (WGS) entry which is preliminary data.</text>
</comment>
<gene>
    <name evidence="1" type="ORF">RND15_29255</name>
</gene>
<dbReference type="InterPro" id="IPR045694">
    <property type="entry name" value="DUF6058"/>
</dbReference>
<dbReference type="RefSeq" id="WP_311727466.1">
    <property type="nucleotide sequence ID" value="NZ_JAVRFD010000016.1"/>
</dbReference>
<sequence>MSAAYPVSNEPDAGSAPWSERLHSLIDELDALEPAFTTYDRLRFDSLVATA</sequence>
<evidence type="ECO:0000313" key="1">
    <source>
        <dbReference type="EMBL" id="MDT0546764.1"/>
    </source>
</evidence>
<proteinExistence type="predicted"/>
<protein>
    <submittedName>
        <fullName evidence="1">DUF6058 family natural product biosynthesis protein</fullName>
    </submittedName>
</protein>
<dbReference type="Pfam" id="PF19531">
    <property type="entry name" value="DUF6058"/>
    <property type="match status" value="1"/>
</dbReference>
<accession>A0ABU2XMS8</accession>
<dbReference type="Proteomes" id="UP001180754">
    <property type="component" value="Unassembled WGS sequence"/>
</dbReference>
<dbReference type="EMBL" id="JAVRFD010000016">
    <property type="protein sequence ID" value="MDT0546764.1"/>
    <property type="molecule type" value="Genomic_DNA"/>
</dbReference>
<name>A0ABU2XMS8_9ACTN</name>